<dbReference type="GO" id="GO:0004521">
    <property type="term" value="F:RNA endonuclease activity"/>
    <property type="evidence" value="ECO:0007669"/>
    <property type="project" value="InterPro"/>
</dbReference>
<dbReference type="RefSeq" id="XP_007804479.1">
    <property type="nucleotide sequence ID" value="XM_007806288.1"/>
</dbReference>
<dbReference type="OMA" id="IMVADDR"/>
<evidence type="ECO:0000256" key="6">
    <source>
        <dbReference type="ARBA" id="ARBA00019973"/>
    </source>
</evidence>
<dbReference type="EMBL" id="KE721375">
    <property type="protein sequence ID" value="ERF69876.1"/>
    <property type="molecule type" value="Genomic_DNA"/>
</dbReference>
<keyword evidence="14" id="KW-1185">Reference proteome</keyword>
<keyword evidence="7" id="KW-0779">Telomere</keyword>
<dbReference type="GO" id="GO:0000781">
    <property type="term" value="C:chromosome, telomeric region"/>
    <property type="evidence" value="ECO:0007669"/>
    <property type="project" value="UniProtKB-SubCell"/>
</dbReference>
<evidence type="ECO:0000259" key="12">
    <source>
        <dbReference type="PROSITE" id="PS50011"/>
    </source>
</evidence>
<comment type="catalytic activity">
    <reaction evidence="11">
        <text>L-seryl-[protein] + ATP = O-phospho-L-seryl-[protein] + ADP + H(+)</text>
        <dbReference type="Rhea" id="RHEA:17989"/>
        <dbReference type="Rhea" id="RHEA-COMP:9863"/>
        <dbReference type="Rhea" id="RHEA-COMP:11604"/>
        <dbReference type="ChEBI" id="CHEBI:15378"/>
        <dbReference type="ChEBI" id="CHEBI:29999"/>
        <dbReference type="ChEBI" id="CHEBI:30616"/>
        <dbReference type="ChEBI" id="CHEBI:83421"/>
        <dbReference type="ChEBI" id="CHEBI:456216"/>
        <dbReference type="EC" id="2.7.11.1"/>
    </reaction>
</comment>
<comment type="subcellular location">
    <subcellularLocation>
        <location evidence="2">Chromosome</location>
        <location evidence="2">Telomere</location>
    </subcellularLocation>
</comment>
<evidence type="ECO:0000256" key="5">
    <source>
        <dbReference type="ARBA" id="ARBA00013948"/>
    </source>
</evidence>
<evidence type="ECO:0000256" key="8">
    <source>
        <dbReference type="ARBA" id="ARBA00030980"/>
    </source>
</evidence>
<dbReference type="AlphaFoldDB" id="U1GDS8"/>
<proteinExistence type="predicted"/>
<evidence type="ECO:0000256" key="11">
    <source>
        <dbReference type="ARBA" id="ARBA00048679"/>
    </source>
</evidence>
<dbReference type="PROSITE" id="PS50011">
    <property type="entry name" value="PROTEIN_KINASE_DOM"/>
    <property type="match status" value="1"/>
</dbReference>
<comment type="function">
    <text evidence="1">Component of the EKC/KEOPS complex that is required for the formation of a threonylcarbamoyl group on adenosine at position 37 (t(6)A37) in tRNAs that read codons beginning with adenine. The complex is probably involved in the transfer of the threonylcarbamoyl moiety of threonylcarbamoyl-AMP (TC-AMP) to the N6 group of A37. BUD32 has ATPase activity in the context of the EKC/KEOPS complex and likely plays a supporting role to the catalytic subunit KAE1. The EKC/KEOPS complex also promotes both telomere uncapping and telomere elongation. The complex is required for efficient recruitment of transcriptional coactivators.</text>
</comment>
<dbReference type="GeneID" id="19240370"/>
<evidence type="ECO:0000256" key="7">
    <source>
        <dbReference type="ARBA" id="ARBA00022895"/>
    </source>
</evidence>
<dbReference type="EC" id="2.7.11.1" evidence="4"/>
<dbReference type="eggNOG" id="ENOG502RZ04">
    <property type="taxonomic scope" value="Eukaryota"/>
</dbReference>
<dbReference type="GO" id="GO:0070059">
    <property type="term" value="P:intrinsic apoptotic signaling pathway in response to endoplasmic reticulum stress"/>
    <property type="evidence" value="ECO:0007669"/>
    <property type="project" value="TreeGrafter"/>
</dbReference>
<dbReference type="GO" id="GO:0004674">
    <property type="term" value="F:protein serine/threonine kinase activity"/>
    <property type="evidence" value="ECO:0007669"/>
    <property type="project" value="UniProtKB-EC"/>
</dbReference>
<evidence type="ECO:0000256" key="10">
    <source>
        <dbReference type="ARBA" id="ARBA00047899"/>
    </source>
</evidence>
<dbReference type="GO" id="GO:0036498">
    <property type="term" value="P:IRE1-mediated unfolded protein response"/>
    <property type="evidence" value="ECO:0007669"/>
    <property type="project" value="TreeGrafter"/>
</dbReference>
<accession>U1GDS8</accession>
<dbReference type="PANTHER" id="PTHR13954:SF6">
    <property type="entry name" value="NON-SPECIFIC SERINE_THREONINE PROTEIN KINASE"/>
    <property type="match status" value="1"/>
</dbReference>
<dbReference type="GO" id="GO:1990604">
    <property type="term" value="C:IRE1-TRAF2-ASK1 complex"/>
    <property type="evidence" value="ECO:0007669"/>
    <property type="project" value="TreeGrafter"/>
</dbReference>
<name>U1GDS8_ENDPU</name>
<feature type="domain" description="Protein kinase" evidence="12">
    <location>
        <begin position="32"/>
        <end position="278"/>
    </location>
</feature>
<dbReference type="Pfam" id="PF00069">
    <property type="entry name" value="Pkinase"/>
    <property type="match status" value="1"/>
</dbReference>
<comment type="subunit">
    <text evidence="3">Component of the EKC/KEOPS complex composed of at least BUD32, CGI121, GON7, KAE1 and PCC1; the whole complex dimerizes.</text>
</comment>
<dbReference type="SUPFAM" id="SSF56112">
    <property type="entry name" value="Protein kinase-like (PK-like)"/>
    <property type="match status" value="1"/>
</dbReference>
<evidence type="ECO:0000256" key="3">
    <source>
        <dbReference type="ARBA" id="ARBA00011534"/>
    </source>
</evidence>
<dbReference type="PROSITE" id="PS00109">
    <property type="entry name" value="PROTEIN_KINASE_TYR"/>
    <property type="match status" value="1"/>
</dbReference>
<evidence type="ECO:0000313" key="13">
    <source>
        <dbReference type="EMBL" id="ERF69876.1"/>
    </source>
</evidence>
<comment type="catalytic activity">
    <reaction evidence="10">
        <text>L-threonyl-[protein] + ATP = O-phospho-L-threonyl-[protein] + ADP + H(+)</text>
        <dbReference type="Rhea" id="RHEA:46608"/>
        <dbReference type="Rhea" id="RHEA-COMP:11060"/>
        <dbReference type="Rhea" id="RHEA-COMP:11605"/>
        <dbReference type="ChEBI" id="CHEBI:15378"/>
        <dbReference type="ChEBI" id="CHEBI:30013"/>
        <dbReference type="ChEBI" id="CHEBI:30616"/>
        <dbReference type="ChEBI" id="CHEBI:61977"/>
        <dbReference type="ChEBI" id="CHEBI:456216"/>
        <dbReference type="EC" id="2.7.11.1"/>
    </reaction>
</comment>
<gene>
    <name evidence="13" type="ORF">EPUS_05418</name>
</gene>
<evidence type="ECO:0000256" key="1">
    <source>
        <dbReference type="ARBA" id="ARBA00003747"/>
    </source>
</evidence>
<dbReference type="Gene3D" id="1.10.510.10">
    <property type="entry name" value="Transferase(Phosphotransferase) domain 1"/>
    <property type="match status" value="1"/>
</dbReference>
<dbReference type="GO" id="GO:0051082">
    <property type="term" value="F:unfolded protein binding"/>
    <property type="evidence" value="ECO:0007669"/>
    <property type="project" value="TreeGrafter"/>
</dbReference>
<dbReference type="InterPro" id="IPR008266">
    <property type="entry name" value="Tyr_kinase_AS"/>
</dbReference>
<dbReference type="HOGENOM" id="CLU_062257_0_0_1"/>
<evidence type="ECO:0000256" key="4">
    <source>
        <dbReference type="ARBA" id="ARBA00012513"/>
    </source>
</evidence>
<keyword evidence="7" id="KW-0158">Chromosome</keyword>
<evidence type="ECO:0000313" key="14">
    <source>
        <dbReference type="Proteomes" id="UP000019373"/>
    </source>
</evidence>
<sequence length="278" mass="31881">MADKSKPEFISTSEMFTEIEGEWGYRYTVVIYRMGKAFYRGKSHARYRSEKDVNLEDIYESNLIPIAQLHPIFPKHFTQSPEPTPQHYYLKPPKLLLYEPSCPSGLSDLMLQEATTWETLIRYPHPNIVKYYGCQVQNNRITGLCFAKHHDTLASRVNPGHSAKRHFDATKRPLKDLKSFLEGVEKGLKHLHSLGLVHNDLTPANIMFATEKDETPIIIDFGSCRPVGHSLQDVGRTPEWHDPAVRTTVPTNDTDALNEIAEWLSLKENKSYKLELFG</sequence>
<dbReference type="InterPro" id="IPR000719">
    <property type="entry name" value="Prot_kinase_dom"/>
</dbReference>
<dbReference type="PANTHER" id="PTHR13954">
    <property type="entry name" value="IRE1-RELATED"/>
    <property type="match status" value="1"/>
</dbReference>
<dbReference type="Proteomes" id="UP000019373">
    <property type="component" value="Unassembled WGS sequence"/>
</dbReference>
<evidence type="ECO:0000256" key="2">
    <source>
        <dbReference type="ARBA" id="ARBA00004574"/>
    </source>
</evidence>
<evidence type="ECO:0000256" key="9">
    <source>
        <dbReference type="ARBA" id="ARBA00033194"/>
    </source>
</evidence>
<reference evidence="14" key="1">
    <citation type="journal article" date="2014" name="BMC Genomics">
        <title>Genome characteristics reveal the impact of lichenization on lichen-forming fungus Endocarpon pusillum Hedwig (Verrucariales, Ascomycota).</title>
        <authorList>
            <person name="Wang Y.-Y."/>
            <person name="Liu B."/>
            <person name="Zhang X.-Y."/>
            <person name="Zhou Q.-M."/>
            <person name="Zhang T."/>
            <person name="Li H."/>
            <person name="Yu Y.-F."/>
            <person name="Zhang X.-L."/>
            <person name="Hao X.-Y."/>
            <person name="Wang M."/>
            <person name="Wang L."/>
            <person name="Wei J.-C."/>
        </authorList>
    </citation>
    <scope>NUCLEOTIDE SEQUENCE [LARGE SCALE GENOMIC DNA]</scope>
    <source>
        <strain evidence="14">Z07020 / HMAS-L-300199</strain>
    </source>
</reference>
<dbReference type="GO" id="GO:0005524">
    <property type="term" value="F:ATP binding"/>
    <property type="evidence" value="ECO:0007669"/>
    <property type="project" value="InterPro"/>
</dbReference>
<organism evidence="13 14">
    <name type="scientific">Endocarpon pusillum (strain Z07020 / HMAS-L-300199)</name>
    <name type="common">Lichen-forming fungus</name>
    <dbReference type="NCBI Taxonomy" id="1263415"/>
    <lineage>
        <taxon>Eukaryota</taxon>
        <taxon>Fungi</taxon>
        <taxon>Dikarya</taxon>
        <taxon>Ascomycota</taxon>
        <taxon>Pezizomycotina</taxon>
        <taxon>Eurotiomycetes</taxon>
        <taxon>Chaetothyriomycetidae</taxon>
        <taxon>Verrucariales</taxon>
        <taxon>Verrucariaceae</taxon>
        <taxon>Endocarpon</taxon>
    </lineage>
</organism>
<dbReference type="OrthoDB" id="4062651at2759"/>
<dbReference type="InterPro" id="IPR011009">
    <property type="entry name" value="Kinase-like_dom_sf"/>
</dbReference>
<dbReference type="InterPro" id="IPR045133">
    <property type="entry name" value="IRE1/2-like"/>
</dbReference>
<protein>
    <recommendedName>
        <fullName evidence="6">EKC/KEOPS complex subunit BUD32</fullName>
        <ecNumber evidence="4">2.7.11.1</ecNumber>
    </recommendedName>
    <alternativeName>
        <fullName evidence="8 9">Atypical Serine/threonine protein kinase BUD32</fullName>
    </alternativeName>
    <alternativeName>
        <fullName evidence="5">EKC/KEOPS complex subunit bud32</fullName>
    </alternativeName>
</protein>